<gene>
    <name evidence="1" type="ORF">PVAP13_5NG265102</name>
</gene>
<organism evidence="1 2">
    <name type="scientific">Panicum virgatum</name>
    <name type="common">Blackwell switchgrass</name>
    <dbReference type="NCBI Taxonomy" id="38727"/>
    <lineage>
        <taxon>Eukaryota</taxon>
        <taxon>Viridiplantae</taxon>
        <taxon>Streptophyta</taxon>
        <taxon>Embryophyta</taxon>
        <taxon>Tracheophyta</taxon>
        <taxon>Spermatophyta</taxon>
        <taxon>Magnoliopsida</taxon>
        <taxon>Liliopsida</taxon>
        <taxon>Poales</taxon>
        <taxon>Poaceae</taxon>
        <taxon>PACMAD clade</taxon>
        <taxon>Panicoideae</taxon>
        <taxon>Panicodae</taxon>
        <taxon>Paniceae</taxon>
        <taxon>Panicinae</taxon>
        <taxon>Panicum</taxon>
        <taxon>Panicum sect. Hiantes</taxon>
    </lineage>
</organism>
<sequence length="52" mass="6021">MVDLLPQKEYDLLDRRDIIRLFTVVAIRCPVHPTDELSSAFLRVRDLCIAGH</sequence>
<comment type="caution">
    <text evidence="1">The sequence shown here is derived from an EMBL/GenBank/DDBJ whole genome shotgun (WGS) entry which is preliminary data.</text>
</comment>
<evidence type="ECO:0000313" key="2">
    <source>
        <dbReference type="Proteomes" id="UP000823388"/>
    </source>
</evidence>
<dbReference type="AlphaFoldDB" id="A0A8T0S7F1"/>
<dbReference type="Proteomes" id="UP000823388">
    <property type="component" value="Chromosome 5N"/>
</dbReference>
<protein>
    <submittedName>
        <fullName evidence="1">Uncharacterized protein</fullName>
    </submittedName>
</protein>
<reference evidence="1" key="1">
    <citation type="submission" date="2020-05" db="EMBL/GenBank/DDBJ databases">
        <title>WGS assembly of Panicum virgatum.</title>
        <authorList>
            <person name="Lovell J.T."/>
            <person name="Jenkins J."/>
            <person name="Shu S."/>
            <person name="Juenger T.E."/>
            <person name="Schmutz J."/>
        </authorList>
    </citation>
    <scope>NUCLEOTIDE SEQUENCE</scope>
    <source>
        <strain evidence="1">AP13</strain>
    </source>
</reference>
<dbReference type="EMBL" id="CM029046">
    <property type="protein sequence ID" value="KAG2593970.1"/>
    <property type="molecule type" value="Genomic_DNA"/>
</dbReference>
<evidence type="ECO:0000313" key="1">
    <source>
        <dbReference type="EMBL" id="KAG2593970.1"/>
    </source>
</evidence>
<keyword evidence="2" id="KW-1185">Reference proteome</keyword>
<accession>A0A8T0S7F1</accession>
<proteinExistence type="predicted"/>
<name>A0A8T0S7F1_PANVG</name>